<dbReference type="Pfam" id="PF07714">
    <property type="entry name" value="PK_Tyr_Ser-Thr"/>
    <property type="match status" value="1"/>
</dbReference>
<feature type="domain" description="Protein kinase" evidence="1">
    <location>
        <begin position="1"/>
        <end position="214"/>
    </location>
</feature>
<dbReference type="InterPro" id="IPR046959">
    <property type="entry name" value="PRK1-6/SRF4-like"/>
</dbReference>
<dbReference type="GO" id="GO:0005524">
    <property type="term" value="F:ATP binding"/>
    <property type="evidence" value="ECO:0007669"/>
    <property type="project" value="InterPro"/>
</dbReference>
<dbReference type="InterPro" id="IPR000719">
    <property type="entry name" value="Prot_kinase_dom"/>
</dbReference>
<dbReference type="Gene3D" id="1.10.510.10">
    <property type="entry name" value="Transferase(Phosphotransferase) domain 1"/>
    <property type="match status" value="1"/>
</dbReference>
<dbReference type="InterPro" id="IPR011009">
    <property type="entry name" value="Kinase-like_dom_sf"/>
</dbReference>
<proteinExistence type="predicted"/>
<reference evidence="2" key="1">
    <citation type="submission" date="2020-07" db="EMBL/GenBank/DDBJ databases">
        <authorList>
            <person name="Lin J."/>
        </authorList>
    </citation>
    <scope>NUCLEOTIDE SEQUENCE</scope>
</reference>
<dbReference type="SUPFAM" id="SSF56112">
    <property type="entry name" value="Protein kinase-like (PK-like)"/>
    <property type="match status" value="1"/>
</dbReference>
<dbReference type="EMBL" id="LR862129">
    <property type="protein sequence ID" value="CAD1817179.1"/>
    <property type="molecule type" value="Genomic_DNA"/>
</dbReference>
<evidence type="ECO:0000259" key="1">
    <source>
        <dbReference type="PROSITE" id="PS50011"/>
    </source>
</evidence>
<gene>
    <name evidence="2" type="ORF">CB5_LOCUS390</name>
</gene>
<dbReference type="GO" id="GO:0004672">
    <property type="term" value="F:protein kinase activity"/>
    <property type="evidence" value="ECO:0007669"/>
    <property type="project" value="InterPro"/>
</dbReference>
<dbReference type="PANTHER" id="PTHR48007">
    <property type="entry name" value="LEUCINE-RICH REPEAT RECEPTOR-LIKE PROTEIN KINASE PXC1"/>
    <property type="match status" value="1"/>
</dbReference>
<name>A0A6V7NF17_ANACO</name>
<sequence length="229" mass="25201">MRKSLYGMQIICGRHLLVLLQQDLSEVSCEFEVKQVDTSSLHGSRSSRAKPLHWTSCLKIAEDVAQGLAYIHQASRLVHGNVKSSNVLLGSDFEACLADNCLSFLVEPSEAEDDSSACRAPESKKSNQRMTPKSDIYAFGVLLLELLTGRPPLEHSALAGMDLSTWVQSVREDEGADEKERLMMIVDIVAACVQSSPESRPTTWQILKMIQEVKETDAGDNDSDLTSTS</sequence>
<organism evidence="2">
    <name type="scientific">Ananas comosus var. bracteatus</name>
    <name type="common">red pineapple</name>
    <dbReference type="NCBI Taxonomy" id="296719"/>
    <lineage>
        <taxon>Eukaryota</taxon>
        <taxon>Viridiplantae</taxon>
        <taxon>Streptophyta</taxon>
        <taxon>Embryophyta</taxon>
        <taxon>Tracheophyta</taxon>
        <taxon>Spermatophyta</taxon>
        <taxon>Magnoliopsida</taxon>
        <taxon>Liliopsida</taxon>
        <taxon>Poales</taxon>
        <taxon>Bromeliaceae</taxon>
        <taxon>Bromelioideae</taxon>
        <taxon>Ananas</taxon>
    </lineage>
</organism>
<dbReference type="PROSITE" id="PS50011">
    <property type="entry name" value="PROTEIN_KINASE_DOM"/>
    <property type="match status" value="1"/>
</dbReference>
<protein>
    <recommendedName>
        <fullName evidence="1">Protein kinase domain-containing protein</fullName>
    </recommendedName>
</protein>
<evidence type="ECO:0000313" key="2">
    <source>
        <dbReference type="EMBL" id="CAD1817179.1"/>
    </source>
</evidence>
<dbReference type="AlphaFoldDB" id="A0A6V7NF17"/>
<dbReference type="InterPro" id="IPR001245">
    <property type="entry name" value="Ser-Thr/Tyr_kinase_cat_dom"/>
</dbReference>
<accession>A0A6V7NF17</accession>
<dbReference type="PANTHER" id="PTHR48007:SF37">
    <property type="entry name" value="LEUCINE-RICH REPEAT PROTEIN KINASE FAMILY PROTEIN"/>
    <property type="match status" value="1"/>
</dbReference>